<protein>
    <submittedName>
        <fullName evidence="1">Uncharacterized protein</fullName>
    </submittedName>
</protein>
<proteinExistence type="predicted"/>
<accession>A0A0R0LSR6</accession>
<dbReference type="AlphaFoldDB" id="A0A0R0LSR6"/>
<evidence type="ECO:0000313" key="2">
    <source>
        <dbReference type="Proteomes" id="UP000051530"/>
    </source>
</evidence>
<sequence>MSFKDKKNKFDTLNQIFILRFHFLYTDPSSFCNDITTIKAQEDQPLDNKLCKVTFFYITIGN</sequence>
<organism evidence="1 2">
    <name type="scientific">Pseudoloma neurophilia</name>
    <dbReference type="NCBI Taxonomy" id="146866"/>
    <lineage>
        <taxon>Eukaryota</taxon>
        <taxon>Fungi</taxon>
        <taxon>Fungi incertae sedis</taxon>
        <taxon>Microsporidia</taxon>
        <taxon>Pseudoloma</taxon>
    </lineage>
</organism>
<reference evidence="1 2" key="1">
    <citation type="submission" date="2015-07" db="EMBL/GenBank/DDBJ databases">
        <title>The genome of Pseudoloma neurophilia, a relevant intracellular parasite of the zebrafish.</title>
        <authorList>
            <person name="Ndikumana S."/>
            <person name="Pelin A."/>
            <person name="Sanders J."/>
            <person name="Corradi N."/>
        </authorList>
    </citation>
    <scope>NUCLEOTIDE SEQUENCE [LARGE SCALE GENOMIC DNA]</scope>
    <source>
        <strain evidence="1 2">MK1</strain>
    </source>
</reference>
<name>A0A0R0LSR6_9MICR</name>
<gene>
    <name evidence="1" type="ORF">M153_701300054</name>
</gene>
<dbReference type="VEuPathDB" id="MicrosporidiaDB:M153_701300054"/>
<evidence type="ECO:0000313" key="1">
    <source>
        <dbReference type="EMBL" id="KRH92362.1"/>
    </source>
</evidence>
<dbReference type="Proteomes" id="UP000051530">
    <property type="component" value="Unassembled WGS sequence"/>
</dbReference>
<keyword evidence="2" id="KW-1185">Reference proteome</keyword>
<dbReference type="EMBL" id="LGUB01000986">
    <property type="protein sequence ID" value="KRH92362.1"/>
    <property type="molecule type" value="Genomic_DNA"/>
</dbReference>
<comment type="caution">
    <text evidence="1">The sequence shown here is derived from an EMBL/GenBank/DDBJ whole genome shotgun (WGS) entry which is preliminary data.</text>
</comment>